<dbReference type="SUPFAM" id="SSF56601">
    <property type="entry name" value="beta-lactamase/transpeptidase-like"/>
    <property type="match status" value="1"/>
</dbReference>
<keyword evidence="1" id="KW-0732">Signal</keyword>
<gene>
    <name evidence="3" type="ORF">QGN29_05580</name>
</gene>
<dbReference type="Pfam" id="PF00144">
    <property type="entry name" value="Beta-lactamase"/>
    <property type="match status" value="1"/>
</dbReference>
<dbReference type="Proteomes" id="UP001268683">
    <property type="component" value="Chromosome"/>
</dbReference>
<feature type="chain" id="PRO_5041209283" evidence="1">
    <location>
        <begin position="24"/>
        <end position="394"/>
    </location>
</feature>
<dbReference type="GO" id="GO:0016787">
    <property type="term" value="F:hydrolase activity"/>
    <property type="evidence" value="ECO:0007669"/>
    <property type="project" value="UniProtKB-KW"/>
</dbReference>
<dbReference type="PANTHER" id="PTHR43283:SF7">
    <property type="entry name" value="BETA-LACTAMASE-RELATED DOMAIN-CONTAINING PROTEIN"/>
    <property type="match status" value="1"/>
</dbReference>
<accession>A0AA52EFI4</accession>
<dbReference type="Gene3D" id="3.40.710.10">
    <property type="entry name" value="DD-peptidase/beta-lactamase superfamily"/>
    <property type="match status" value="1"/>
</dbReference>
<evidence type="ECO:0000259" key="2">
    <source>
        <dbReference type="Pfam" id="PF00144"/>
    </source>
</evidence>
<sequence>MIFNTLFKSMFAVTLLMNINAVAIGDDGQAHEATAADAKVPFWELPLLDKAFINSAPNDRKDGLLVGELGVDGGNKDMIVKLAQEMADNKHGDYDSLLIAYKGKFLFESYYKRGRINLPHFLASGTKGNTALVVGRAIELGYLTLDDLHKPLVSFFKGLDATKFVKGVEKITLHQAMTMRSGLRFTDEVMEKFRTNSDQYKGLAQLQAFFELSAPVTSETQVYNYRGYDPIMVMHVLNAVVPGSAEDFIKTEFFGKLGISNYSWRTDAAGQPLGETGLNIMSRDLLKLGALVMNEGRLNGEQFLPADYLAKATSAITRVTEDWQPKSFFYGYLWYQTNLIVGDKSYDAKVSWGGGGNRIITIAALDLVVVITGHDMKDTIMTQVSNTILPAFIR</sequence>
<evidence type="ECO:0000256" key="1">
    <source>
        <dbReference type="SAM" id="SignalP"/>
    </source>
</evidence>
<dbReference type="AlphaFoldDB" id="A0AA52EFI4"/>
<reference evidence="3" key="1">
    <citation type="submission" date="2023-04" db="EMBL/GenBank/DDBJ databases">
        <title>Complete genome sequence of Temperatibacter marinus.</title>
        <authorList>
            <person name="Rong J.-C."/>
            <person name="Yi M.-L."/>
            <person name="Zhao Q."/>
        </authorList>
    </citation>
    <scope>NUCLEOTIDE SEQUENCE</scope>
    <source>
        <strain evidence="3">NBRC 110045</strain>
    </source>
</reference>
<proteinExistence type="predicted"/>
<dbReference type="InterPro" id="IPR012338">
    <property type="entry name" value="Beta-lactam/transpept-like"/>
</dbReference>
<name>A0AA52EFI4_9PROT</name>
<evidence type="ECO:0000313" key="4">
    <source>
        <dbReference type="Proteomes" id="UP001268683"/>
    </source>
</evidence>
<dbReference type="RefSeq" id="WP_310799706.1">
    <property type="nucleotide sequence ID" value="NZ_CP123872.1"/>
</dbReference>
<dbReference type="PANTHER" id="PTHR43283">
    <property type="entry name" value="BETA-LACTAMASE-RELATED"/>
    <property type="match status" value="1"/>
</dbReference>
<feature type="signal peptide" evidence="1">
    <location>
        <begin position="1"/>
        <end position="23"/>
    </location>
</feature>
<dbReference type="EMBL" id="CP123872">
    <property type="protein sequence ID" value="WND03841.1"/>
    <property type="molecule type" value="Genomic_DNA"/>
</dbReference>
<dbReference type="KEGG" id="tmk:QGN29_05580"/>
<dbReference type="InterPro" id="IPR001466">
    <property type="entry name" value="Beta-lactam-related"/>
</dbReference>
<dbReference type="InterPro" id="IPR050789">
    <property type="entry name" value="Diverse_Enzym_Activities"/>
</dbReference>
<organism evidence="3 4">
    <name type="scientific">Temperatibacter marinus</name>
    <dbReference type="NCBI Taxonomy" id="1456591"/>
    <lineage>
        <taxon>Bacteria</taxon>
        <taxon>Pseudomonadati</taxon>
        <taxon>Pseudomonadota</taxon>
        <taxon>Alphaproteobacteria</taxon>
        <taxon>Kordiimonadales</taxon>
        <taxon>Temperatibacteraceae</taxon>
        <taxon>Temperatibacter</taxon>
    </lineage>
</organism>
<keyword evidence="4" id="KW-1185">Reference proteome</keyword>
<keyword evidence="3" id="KW-0378">Hydrolase</keyword>
<protein>
    <submittedName>
        <fullName evidence="3">Serine hydrolase</fullName>
    </submittedName>
</protein>
<evidence type="ECO:0000313" key="3">
    <source>
        <dbReference type="EMBL" id="WND03841.1"/>
    </source>
</evidence>
<feature type="domain" description="Beta-lactamase-related" evidence="2">
    <location>
        <begin position="96"/>
        <end position="372"/>
    </location>
</feature>